<dbReference type="GeneID" id="81400344"/>
<feature type="compositionally biased region" description="Polar residues" evidence="1">
    <location>
        <begin position="272"/>
        <end position="283"/>
    </location>
</feature>
<dbReference type="PANTHER" id="PTHR15629">
    <property type="entry name" value="SH3YL1 PROTEIN"/>
    <property type="match status" value="1"/>
</dbReference>
<feature type="compositionally biased region" description="Basic and acidic residues" evidence="1">
    <location>
        <begin position="322"/>
        <end position="333"/>
    </location>
</feature>
<dbReference type="GO" id="GO:0030479">
    <property type="term" value="C:actin cortical patch"/>
    <property type="evidence" value="ECO:0007669"/>
    <property type="project" value="TreeGrafter"/>
</dbReference>
<evidence type="ECO:0000259" key="2">
    <source>
        <dbReference type="Pfam" id="PF04366"/>
    </source>
</evidence>
<proteinExistence type="predicted"/>
<dbReference type="Pfam" id="PF04366">
    <property type="entry name" value="Ysc84"/>
    <property type="match status" value="1"/>
</dbReference>
<evidence type="ECO:0000313" key="4">
    <source>
        <dbReference type="Proteomes" id="UP001149079"/>
    </source>
</evidence>
<feature type="compositionally biased region" description="Polar residues" evidence="1">
    <location>
        <begin position="304"/>
        <end position="314"/>
    </location>
</feature>
<dbReference type="RefSeq" id="XP_056526340.1">
    <property type="nucleotide sequence ID" value="XM_056661174.1"/>
</dbReference>
<dbReference type="InterPro" id="IPR051702">
    <property type="entry name" value="SH3_domain_YSC84-like"/>
</dbReference>
<keyword evidence="4" id="KW-1185">Reference proteome</keyword>
<dbReference type="GO" id="GO:0051017">
    <property type="term" value="P:actin filament bundle assembly"/>
    <property type="evidence" value="ECO:0007669"/>
    <property type="project" value="TreeGrafter"/>
</dbReference>
<evidence type="ECO:0000313" key="3">
    <source>
        <dbReference type="EMBL" id="KAJ5145866.1"/>
    </source>
</evidence>
<dbReference type="CDD" id="cd11525">
    <property type="entry name" value="SYLF_SH3YL1_like"/>
    <property type="match status" value="1"/>
</dbReference>
<feature type="compositionally biased region" description="Polar residues" evidence="1">
    <location>
        <begin position="339"/>
        <end position="355"/>
    </location>
</feature>
<reference evidence="3" key="2">
    <citation type="journal article" date="2023" name="IMA Fungus">
        <title>Comparative genomic study of the Penicillium genus elucidates a diverse pangenome and 15 lateral gene transfer events.</title>
        <authorList>
            <person name="Petersen C."/>
            <person name="Sorensen T."/>
            <person name="Nielsen M.R."/>
            <person name="Sondergaard T.E."/>
            <person name="Sorensen J.L."/>
            <person name="Fitzpatrick D.A."/>
            <person name="Frisvad J.C."/>
            <person name="Nielsen K.L."/>
        </authorList>
    </citation>
    <scope>NUCLEOTIDE SEQUENCE</scope>
    <source>
        <strain evidence="3">IBT 22155</strain>
    </source>
</reference>
<organism evidence="3 4">
    <name type="scientific">Penicillium bovifimosum</name>
    <dbReference type="NCBI Taxonomy" id="126998"/>
    <lineage>
        <taxon>Eukaryota</taxon>
        <taxon>Fungi</taxon>
        <taxon>Dikarya</taxon>
        <taxon>Ascomycota</taxon>
        <taxon>Pezizomycotina</taxon>
        <taxon>Eurotiomycetes</taxon>
        <taxon>Eurotiomycetidae</taxon>
        <taxon>Eurotiales</taxon>
        <taxon>Aspergillaceae</taxon>
        <taxon>Penicillium</taxon>
    </lineage>
</organism>
<dbReference type="InterPro" id="IPR033643">
    <property type="entry name" value="SYLF_SH3YL1-like"/>
</dbReference>
<dbReference type="InterPro" id="IPR007461">
    <property type="entry name" value="Ysc84_actin-binding"/>
</dbReference>
<dbReference type="EMBL" id="JAPQKL010000001">
    <property type="protein sequence ID" value="KAJ5145866.1"/>
    <property type="molecule type" value="Genomic_DNA"/>
</dbReference>
<dbReference type="AlphaFoldDB" id="A0A9W9HEY9"/>
<evidence type="ECO:0000256" key="1">
    <source>
        <dbReference type="SAM" id="MobiDB-lite"/>
    </source>
</evidence>
<comment type="caution">
    <text evidence="3">The sequence shown here is derived from an EMBL/GenBank/DDBJ whole genome shotgun (WGS) entry which is preliminary data.</text>
</comment>
<dbReference type="PANTHER" id="PTHR15629:SF2">
    <property type="entry name" value="SH3 DOMAIN-CONTAINING YSC84-LIKE PROTEIN 1"/>
    <property type="match status" value="1"/>
</dbReference>
<dbReference type="GO" id="GO:0051015">
    <property type="term" value="F:actin filament binding"/>
    <property type="evidence" value="ECO:0007669"/>
    <property type="project" value="TreeGrafter"/>
</dbReference>
<reference evidence="3" key="1">
    <citation type="submission" date="2022-11" db="EMBL/GenBank/DDBJ databases">
        <authorList>
            <person name="Petersen C."/>
        </authorList>
    </citation>
    <scope>NUCLEOTIDE SEQUENCE</scope>
    <source>
        <strain evidence="3">IBT 22155</strain>
    </source>
</reference>
<feature type="domain" description="Ysc84 actin-binding" evidence="2">
    <location>
        <begin position="89"/>
        <end position="212"/>
    </location>
</feature>
<gene>
    <name evidence="3" type="ORF">N7515_000430</name>
</gene>
<protein>
    <recommendedName>
        <fullName evidence="2">Ysc84 actin-binding domain-containing protein</fullName>
    </recommendedName>
</protein>
<dbReference type="GO" id="GO:0051666">
    <property type="term" value="P:actin cortical patch localization"/>
    <property type="evidence" value="ECO:0007669"/>
    <property type="project" value="TreeGrafter"/>
</dbReference>
<dbReference type="OrthoDB" id="10255128at2759"/>
<feature type="region of interest" description="Disordered" evidence="1">
    <location>
        <begin position="272"/>
        <end position="395"/>
    </location>
</feature>
<accession>A0A9W9HEY9</accession>
<sequence length="395" mass="40532">MGNPLHNPLPASLSSECKKAAAIIESFINPKLKIDGEIPRKIFRGAKGIAVFTALRVGFMGSIRFGSGLIVARLPDGSWSAPSAMVMGGLGAGGQFGAELTDFVFVLTTDAAVKTFMQSGNLTLGGNISMAVGPIGRSAEAGGVLGTKGGTGVFAYSKTRGLYGGLTVEGGVLAERADANRKLYGQKVRAKELLGGLVPPPPEATVLFEVLNGEFFRSDLPAEAAPEGVAGATGETIVAAPQASNEQVQETSTPIADQLPTVNRAVAPEMSAVQTRGATQTLAAESHGVADAPNAPNAIPVAQSEATAELSTEGASGLAEPPNKETHDEHETRNVAVQGPTTTVEQIPATESTMQPAPEETSLGVGEPHNTSREPEIQAAATTEHLSEHQGTAPT</sequence>
<dbReference type="Proteomes" id="UP001149079">
    <property type="component" value="Unassembled WGS sequence"/>
</dbReference>
<name>A0A9W9HEY9_9EURO</name>
<dbReference type="GO" id="GO:0035091">
    <property type="term" value="F:phosphatidylinositol binding"/>
    <property type="evidence" value="ECO:0007669"/>
    <property type="project" value="TreeGrafter"/>
</dbReference>